<dbReference type="Pfam" id="PF25907">
    <property type="entry name" value="DUF7962"/>
    <property type="match status" value="1"/>
</dbReference>
<evidence type="ECO:0000313" key="4">
    <source>
        <dbReference type="Proteomes" id="UP001302676"/>
    </source>
</evidence>
<feature type="region of interest" description="Disordered" evidence="1">
    <location>
        <begin position="86"/>
        <end position="110"/>
    </location>
</feature>
<dbReference type="GeneID" id="87813679"/>
<dbReference type="InterPro" id="IPR036282">
    <property type="entry name" value="Glutathione-S-Trfase_C_sf"/>
</dbReference>
<dbReference type="CDD" id="cd00570">
    <property type="entry name" value="GST_N_family"/>
    <property type="match status" value="1"/>
</dbReference>
<evidence type="ECO:0000313" key="3">
    <source>
        <dbReference type="EMBL" id="KAK4144215.1"/>
    </source>
</evidence>
<name>A0AAN6ZM02_9PEZI</name>
<dbReference type="InterPro" id="IPR036249">
    <property type="entry name" value="Thioredoxin-like_sf"/>
</dbReference>
<dbReference type="SUPFAM" id="SSF47616">
    <property type="entry name" value="GST C-terminal domain-like"/>
    <property type="match status" value="1"/>
</dbReference>
<proteinExistence type="predicted"/>
<dbReference type="CDD" id="cd00299">
    <property type="entry name" value="GST_C_family"/>
    <property type="match status" value="1"/>
</dbReference>
<dbReference type="Pfam" id="PF13417">
    <property type="entry name" value="GST_N_3"/>
    <property type="match status" value="1"/>
</dbReference>
<comment type="caution">
    <text evidence="3">The sequence shown here is derived from an EMBL/GenBank/DDBJ whole genome shotgun (WGS) entry which is preliminary data.</text>
</comment>
<organism evidence="3 4">
    <name type="scientific">Dichotomopilus funicola</name>
    <dbReference type="NCBI Taxonomy" id="1934379"/>
    <lineage>
        <taxon>Eukaryota</taxon>
        <taxon>Fungi</taxon>
        <taxon>Dikarya</taxon>
        <taxon>Ascomycota</taxon>
        <taxon>Pezizomycotina</taxon>
        <taxon>Sordariomycetes</taxon>
        <taxon>Sordariomycetidae</taxon>
        <taxon>Sordariales</taxon>
        <taxon>Chaetomiaceae</taxon>
        <taxon>Dichotomopilus</taxon>
    </lineage>
</organism>
<feature type="compositionally biased region" description="Polar residues" evidence="1">
    <location>
        <begin position="86"/>
        <end position="101"/>
    </location>
</feature>
<dbReference type="InterPro" id="IPR058268">
    <property type="entry name" value="DUF7962"/>
</dbReference>
<accession>A0AAN6ZM02</accession>
<reference evidence="3" key="1">
    <citation type="journal article" date="2023" name="Mol. Phylogenet. Evol.">
        <title>Genome-scale phylogeny and comparative genomics of the fungal order Sordariales.</title>
        <authorList>
            <person name="Hensen N."/>
            <person name="Bonometti L."/>
            <person name="Westerberg I."/>
            <person name="Brannstrom I.O."/>
            <person name="Guillou S."/>
            <person name="Cros-Aarteil S."/>
            <person name="Calhoun S."/>
            <person name="Haridas S."/>
            <person name="Kuo A."/>
            <person name="Mondo S."/>
            <person name="Pangilinan J."/>
            <person name="Riley R."/>
            <person name="LaButti K."/>
            <person name="Andreopoulos B."/>
            <person name="Lipzen A."/>
            <person name="Chen C."/>
            <person name="Yan M."/>
            <person name="Daum C."/>
            <person name="Ng V."/>
            <person name="Clum A."/>
            <person name="Steindorff A."/>
            <person name="Ohm R.A."/>
            <person name="Martin F."/>
            <person name="Silar P."/>
            <person name="Natvig D.O."/>
            <person name="Lalanne C."/>
            <person name="Gautier V."/>
            <person name="Ament-Velasquez S.L."/>
            <person name="Kruys A."/>
            <person name="Hutchinson M.I."/>
            <person name="Powell A.J."/>
            <person name="Barry K."/>
            <person name="Miller A.N."/>
            <person name="Grigoriev I.V."/>
            <person name="Debuchy R."/>
            <person name="Gladieux P."/>
            <person name="Hiltunen Thoren M."/>
            <person name="Johannesson H."/>
        </authorList>
    </citation>
    <scope>NUCLEOTIDE SEQUENCE</scope>
    <source>
        <strain evidence="3">CBS 141.50</strain>
    </source>
</reference>
<dbReference type="SUPFAM" id="SSF52833">
    <property type="entry name" value="Thioredoxin-like"/>
    <property type="match status" value="1"/>
</dbReference>
<sequence>MTPPNTPPVILYHYPYSPYARRVVWYLRLRGISYMQCLQPPTLPRPDLSTHLALAYRRIPLLAIGRDLYLDTRLILRKLEALWPGSPTSQETPPSLPNTGHGQPLGAPPGTDALALQRLLSVLTTSTDLFFRAAALLPAETLPLLRDPKFQRDRRDFFGGGGGSGSSTDGQDARGVVMDDSSSSPSTGKEEDQTKTLEAAATKAEALREIHNTMSFLEDTLLADGRPWILSSPPAHPTLADIEAIWIIHWLLGLPGALYDPTYIHRGRFPRVYVWVDRFQAAVTRAKENVIVRDISGEEAGGFLKGQASYFEPEPTIDETDPLVKVYRLQRGTPIEVWPTDSGVRHRDHGRLVGIGSEEVVWETEAGVRVHAPRHGFRVGLWREASL</sequence>
<dbReference type="Proteomes" id="UP001302676">
    <property type="component" value="Unassembled WGS sequence"/>
</dbReference>
<evidence type="ECO:0000259" key="2">
    <source>
        <dbReference type="PROSITE" id="PS50404"/>
    </source>
</evidence>
<feature type="region of interest" description="Disordered" evidence="1">
    <location>
        <begin position="153"/>
        <end position="197"/>
    </location>
</feature>
<dbReference type="EMBL" id="MU853579">
    <property type="protein sequence ID" value="KAK4144215.1"/>
    <property type="molecule type" value="Genomic_DNA"/>
</dbReference>
<keyword evidence="4" id="KW-1185">Reference proteome</keyword>
<dbReference type="Gene3D" id="3.40.30.110">
    <property type="match status" value="2"/>
</dbReference>
<dbReference type="AlphaFoldDB" id="A0AAN6ZM02"/>
<reference evidence="3" key="2">
    <citation type="submission" date="2023-05" db="EMBL/GenBank/DDBJ databases">
        <authorList>
            <consortium name="Lawrence Berkeley National Laboratory"/>
            <person name="Steindorff A."/>
            <person name="Hensen N."/>
            <person name="Bonometti L."/>
            <person name="Westerberg I."/>
            <person name="Brannstrom I.O."/>
            <person name="Guillou S."/>
            <person name="Cros-Aarteil S."/>
            <person name="Calhoun S."/>
            <person name="Haridas S."/>
            <person name="Kuo A."/>
            <person name="Mondo S."/>
            <person name="Pangilinan J."/>
            <person name="Riley R."/>
            <person name="Labutti K."/>
            <person name="Andreopoulos B."/>
            <person name="Lipzen A."/>
            <person name="Chen C."/>
            <person name="Yanf M."/>
            <person name="Daum C."/>
            <person name="Ng V."/>
            <person name="Clum A."/>
            <person name="Ohm R."/>
            <person name="Martin F."/>
            <person name="Silar P."/>
            <person name="Natvig D."/>
            <person name="Lalanne C."/>
            <person name="Gautier V."/>
            <person name="Ament-Velasquez S.L."/>
            <person name="Kruys A."/>
            <person name="Hutchinson M.I."/>
            <person name="Powell A.J."/>
            <person name="Barry K."/>
            <person name="Miller A.N."/>
            <person name="Grigoriev I.V."/>
            <person name="Debuchy R."/>
            <person name="Gladieux P."/>
            <person name="Thoren M.H."/>
            <person name="Johannesson H."/>
        </authorList>
    </citation>
    <scope>NUCLEOTIDE SEQUENCE</scope>
    <source>
        <strain evidence="3">CBS 141.50</strain>
    </source>
</reference>
<protein>
    <submittedName>
        <fullName evidence="3">Glutathione S-transferase U4</fullName>
    </submittedName>
</protein>
<dbReference type="InterPro" id="IPR004045">
    <property type="entry name" value="Glutathione_S-Trfase_N"/>
</dbReference>
<evidence type="ECO:0000256" key="1">
    <source>
        <dbReference type="SAM" id="MobiDB-lite"/>
    </source>
</evidence>
<dbReference type="RefSeq" id="XP_062637586.1">
    <property type="nucleotide sequence ID" value="XM_062777066.1"/>
</dbReference>
<feature type="domain" description="GST N-terminal" evidence="2">
    <location>
        <begin position="7"/>
        <end position="87"/>
    </location>
</feature>
<dbReference type="PROSITE" id="PS50404">
    <property type="entry name" value="GST_NTER"/>
    <property type="match status" value="1"/>
</dbReference>
<gene>
    <name evidence="3" type="ORF">C8A04DRAFT_11706</name>
</gene>